<sequence>MKSELIIIGAGLGAKSITLEGVEALKSADSVLYDRLVHPDVIDMIPDTAEAVSVGKNPYAKNCIRQEEINSAIEEHLKRHRRVVRLKGGDSTLFARSLEETETAEKCGASSKIIPGVTSASTLAAKMSQALTDRRTVSGCVFITGHSKNGDCPYSFKALAELGLTIVVYMGVRNGGYIASELIKHGMSGNTQVLIGSKLESPEERLCVTTLASLGDVLATGDYDHPATIIIGDVTG</sequence>
<dbReference type="InterPro" id="IPR014777">
    <property type="entry name" value="4pyrrole_Mease_sub1"/>
</dbReference>
<dbReference type="CDD" id="cd11642">
    <property type="entry name" value="SUMT"/>
    <property type="match status" value="1"/>
</dbReference>
<evidence type="ECO:0000313" key="9">
    <source>
        <dbReference type="Proteomes" id="UP000294614"/>
    </source>
</evidence>
<comment type="pathway">
    <text evidence="6">Porphyrin-containing compound metabolism; siroheme biosynthesis; precorrin-2 from uroporphyrinogen III: step 1/1.</text>
</comment>
<keyword evidence="9" id="KW-1185">Reference proteome</keyword>
<organism evidence="8 9">
    <name type="scientific">Seleniivibrio woodruffii</name>
    <dbReference type="NCBI Taxonomy" id="1078050"/>
    <lineage>
        <taxon>Bacteria</taxon>
        <taxon>Pseudomonadati</taxon>
        <taxon>Deferribacterota</taxon>
        <taxon>Deferribacteres</taxon>
        <taxon>Deferribacterales</taxon>
        <taxon>Geovibrionaceae</taxon>
        <taxon>Seleniivibrio</taxon>
    </lineage>
</organism>
<evidence type="ECO:0000256" key="1">
    <source>
        <dbReference type="ARBA" id="ARBA00012162"/>
    </source>
</evidence>
<dbReference type="InterPro" id="IPR050161">
    <property type="entry name" value="Siro_Cobalamin_biosynth"/>
</dbReference>
<dbReference type="OrthoDB" id="9815856at2"/>
<evidence type="ECO:0000256" key="2">
    <source>
        <dbReference type="ARBA" id="ARBA00022603"/>
    </source>
</evidence>
<dbReference type="Gene3D" id="3.30.950.10">
    <property type="entry name" value="Methyltransferase, Cobalt-precorrin-4 Transmethylase, Domain 2"/>
    <property type="match status" value="1"/>
</dbReference>
<accession>A0A4R1KCG0</accession>
<evidence type="ECO:0000256" key="4">
    <source>
        <dbReference type="ARBA" id="ARBA00022691"/>
    </source>
</evidence>
<keyword evidence="2 8" id="KW-0489">Methyltransferase</keyword>
<evidence type="ECO:0000256" key="5">
    <source>
        <dbReference type="ARBA" id="ARBA00023244"/>
    </source>
</evidence>
<name>A0A4R1KCG0_9BACT</name>
<dbReference type="Pfam" id="PF00590">
    <property type="entry name" value="TP_methylase"/>
    <property type="match status" value="1"/>
</dbReference>
<reference evidence="8 9" key="1">
    <citation type="submission" date="2019-03" db="EMBL/GenBank/DDBJ databases">
        <title>Genomic Encyclopedia of Type Strains, Phase IV (KMG-IV): sequencing the most valuable type-strain genomes for metagenomic binning, comparative biology and taxonomic classification.</title>
        <authorList>
            <person name="Goeker M."/>
        </authorList>
    </citation>
    <scope>NUCLEOTIDE SEQUENCE [LARGE SCALE GENOMIC DNA]</scope>
    <source>
        <strain evidence="8 9">DSM 24984</strain>
    </source>
</reference>
<evidence type="ECO:0000256" key="3">
    <source>
        <dbReference type="ARBA" id="ARBA00022679"/>
    </source>
</evidence>
<gene>
    <name evidence="8" type="ORF">C8D98_0800</name>
</gene>
<dbReference type="GO" id="GO:0032259">
    <property type="term" value="P:methylation"/>
    <property type="evidence" value="ECO:0007669"/>
    <property type="project" value="UniProtKB-KW"/>
</dbReference>
<keyword evidence="4" id="KW-0949">S-adenosyl-L-methionine</keyword>
<dbReference type="PANTHER" id="PTHR45790:SF3">
    <property type="entry name" value="S-ADENOSYL-L-METHIONINE-DEPENDENT UROPORPHYRINOGEN III METHYLTRANSFERASE, CHLOROPLASTIC"/>
    <property type="match status" value="1"/>
</dbReference>
<evidence type="ECO:0000256" key="6">
    <source>
        <dbReference type="ARBA" id="ARBA00025705"/>
    </source>
</evidence>
<dbReference type="NCBIfam" id="NF004790">
    <property type="entry name" value="PRK06136.1"/>
    <property type="match status" value="1"/>
</dbReference>
<dbReference type="InterPro" id="IPR014776">
    <property type="entry name" value="4pyrrole_Mease_sub2"/>
</dbReference>
<dbReference type="GO" id="GO:0019354">
    <property type="term" value="P:siroheme biosynthetic process"/>
    <property type="evidence" value="ECO:0007669"/>
    <property type="project" value="InterPro"/>
</dbReference>
<dbReference type="InterPro" id="IPR000878">
    <property type="entry name" value="4pyrrol_Mease"/>
</dbReference>
<evidence type="ECO:0000313" key="8">
    <source>
        <dbReference type="EMBL" id="TCK62278.1"/>
    </source>
</evidence>
<dbReference type="EMBL" id="SMGG01000003">
    <property type="protein sequence ID" value="TCK62278.1"/>
    <property type="molecule type" value="Genomic_DNA"/>
</dbReference>
<dbReference type="GO" id="GO:0004851">
    <property type="term" value="F:uroporphyrin-III C-methyltransferase activity"/>
    <property type="evidence" value="ECO:0007669"/>
    <property type="project" value="UniProtKB-EC"/>
</dbReference>
<dbReference type="PANTHER" id="PTHR45790">
    <property type="entry name" value="SIROHEME SYNTHASE-RELATED"/>
    <property type="match status" value="1"/>
</dbReference>
<dbReference type="RefSeq" id="WP_132872223.1">
    <property type="nucleotide sequence ID" value="NZ_JBLJBI010000121.1"/>
</dbReference>
<dbReference type="SUPFAM" id="SSF53790">
    <property type="entry name" value="Tetrapyrrole methylase"/>
    <property type="match status" value="1"/>
</dbReference>
<protein>
    <recommendedName>
        <fullName evidence="1">uroporphyrinogen-III C-methyltransferase</fullName>
        <ecNumber evidence="1">2.1.1.107</ecNumber>
    </recommendedName>
</protein>
<dbReference type="Gene3D" id="3.40.1010.10">
    <property type="entry name" value="Cobalt-precorrin-4 Transmethylase, Domain 1"/>
    <property type="match status" value="1"/>
</dbReference>
<proteinExistence type="predicted"/>
<keyword evidence="5" id="KW-0627">Porphyrin biosynthesis</keyword>
<feature type="domain" description="Tetrapyrrole methylase" evidence="7">
    <location>
        <begin position="5"/>
        <end position="214"/>
    </location>
</feature>
<dbReference type="NCBIfam" id="TIGR01469">
    <property type="entry name" value="cobA_cysG_Cterm"/>
    <property type="match status" value="1"/>
</dbReference>
<dbReference type="EC" id="2.1.1.107" evidence="1"/>
<dbReference type="InterPro" id="IPR006366">
    <property type="entry name" value="CobA/CysG_C"/>
</dbReference>
<dbReference type="InterPro" id="IPR035996">
    <property type="entry name" value="4pyrrol_Methylase_sf"/>
</dbReference>
<dbReference type="Proteomes" id="UP000294614">
    <property type="component" value="Unassembled WGS sequence"/>
</dbReference>
<dbReference type="AlphaFoldDB" id="A0A4R1KCG0"/>
<evidence type="ECO:0000259" key="7">
    <source>
        <dbReference type="Pfam" id="PF00590"/>
    </source>
</evidence>
<comment type="caution">
    <text evidence="8">The sequence shown here is derived from an EMBL/GenBank/DDBJ whole genome shotgun (WGS) entry which is preliminary data.</text>
</comment>
<keyword evidence="3 8" id="KW-0808">Transferase</keyword>